<keyword evidence="1 7" id="KW-0028">Amino-acid biosynthesis</keyword>
<dbReference type="CDD" id="cd00464">
    <property type="entry name" value="SK"/>
    <property type="match status" value="1"/>
</dbReference>
<comment type="caution">
    <text evidence="8">The sequence shown here is derived from an EMBL/GenBank/DDBJ whole genome shotgun (WGS) entry which is preliminary data.</text>
</comment>
<dbReference type="PRINTS" id="PR01100">
    <property type="entry name" value="SHIKIMTKNASE"/>
</dbReference>
<dbReference type="AlphaFoldDB" id="A0A2G0CFS1"/>
<keyword evidence="5 7" id="KW-0067">ATP-binding</keyword>
<dbReference type="GO" id="GO:0005524">
    <property type="term" value="F:ATP binding"/>
    <property type="evidence" value="ECO:0007669"/>
    <property type="project" value="UniProtKB-UniRule"/>
</dbReference>
<evidence type="ECO:0000256" key="1">
    <source>
        <dbReference type="ARBA" id="ARBA00022605"/>
    </source>
</evidence>
<feature type="binding site" evidence="7">
    <location>
        <position position="75"/>
    </location>
    <ligand>
        <name>substrate</name>
    </ligand>
</feature>
<comment type="function">
    <text evidence="7">Catalyzes the specific phosphorylation of the 3-hydroxyl group of shikimic acid using ATP as a cosubstrate.</text>
</comment>
<evidence type="ECO:0000256" key="2">
    <source>
        <dbReference type="ARBA" id="ARBA00022679"/>
    </source>
</evidence>
<feature type="binding site" evidence="7">
    <location>
        <position position="136"/>
    </location>
    <ligand>
        <name>ATP</name>
        <dbReference type="ChEBI" id="CHEBI:30616"/>
    </ligand>
</feature>
<keyword evidence="7" id="KW-0460">Magnesium</keyword>
<dbReference type="EC" id="2.7.1.71" evidence="7"/>
<dbReference type="GO" id="GO:0008652">
    <property type="term" value="P:amino acid biosynthetic process"/>
    <property type="evidence" value="ECO:0007669"/>
    <property type="project" value="UniProtKB-KW"/>
</dbReference>
<keyword evidence="7" id="KW-0479">Metal-binding</keyword>
<dbReference type="OrthoDB" id="9800332at2"/>
<protein>
    <recommendedName>
        <fullName evidence="7">Shikimate kinase</fullName>
        <shortName evidence="7">SK</shortName>
        <ecNumber evidence="7">2.7.1.71</ecNumber>
    </recommendedName>
</protein>
<dbReference type="Proteomes" id="UP000226437">
    <property type="component" value="Unassembled WGS sequence"/>
</dbReference>
<keyword evidence="4 7" id="KW-0418">Kinase</keyword>
<keyword evidence="6 7" id="KW-0057">Aromatic amino acid biosynthesis</keyword>
<dbReference type="GO" id="GO:0004765">
    <property type="term" value="F:shikimate kinase activity"/>
    <property type="evidence" value="ECO:0007669"/>
    <property type="project" value="UniProtKB-UniRule"/>
</dbReference>
<dbReference type="InterPro" id="IPR000623">
    <property type="entry name" value="Shikimate_kinase/TSH1"/>
</dbReference>
<dbReference type="GO" id="GO:0000287">
    <property type="term" value="F:magnesium ion binding"/>
    <property type="evidence" value="ECO:0007669"/>
    <property type="project" value="UniProtKB-UniRule"/>
</dbReference>
<comment type="subcellular location">
    <subcellularLocation>
        <location evidence="7">Cytoplasm</location>
    </subcellularLocation>
</comment>
<evidence type="ECO:0000256" key="4">
    <source>
        <dbReference type="ARBA" id="ARBA00022777"/>
    </source>
</evidence>
<dbReference type="UniPathway" id="UPA00053">
    <property type="reaction ID" value="UER00088"/>
</dbReference>
<comment type="caution">
    <text evidence="7">Lacks conserved residue(s) required for the propagation of feature annotation.</text>
</comment>
<evidence type="ECO:0000256" key="6">
    <source>
        <dbReference type="ARBA" id="ARBA00023141"/>
    </source>
</evidence>
<feature type="binding site" evidence="7">
    <location>
        <position position="97"/>
    </location>
    <ligand>
        <name>substrate</name>
    </ligand>
</feature>
<dbReference type="PANTHER" id="PTHR21087:SF16">
    <property type="entry name" value="SHIKIMATE KINASE 1, CHLOROPLASTIC"/>
    <property type="match status" value="1"/>
</dbReference>
<feature type="binding site" evidence="7">
    <location>
        <begin position="29"/>
        <end position="34"/>
    </location>
    <ligand>
        <name>ATP</name>
        <dbReference type="ChEBI" id="CHEBI:30616"/>
    </ligand>
</feature>
<comment type="similarity">
    <text evidence="7">Belongs to the shikimate kinase family.</text>
</comment>
<gene>
    <name evidence="7" type="primary">aroK</name>
    <name evidence="8" type="ORF">CGL56_10195</name>
</gene>
<feature type="binding site" evidence="7">
    <location>
        <position position="156"/>
    </location>
    <ligand>
        <name>substrate</name>
    </ligand>
</feature>
<evidence type="ECO:0000313" key="8">
    <source>
        <dbReference type="EMBL" id="PHK98823.1"/>
    </source>
</evidence>
<organism evidence="8 9">
    <name type="scientific">Neolewinella marina</name>
    <dbReference type="NCBI Taxonomy" id="438751"/>
    <lineage>
        <taxon>Bacteria</taxon>
        <taxon>Pseudomonadati</taxon>
        <taxon>Bacteroidota</taxon>
        <taxon>Saprospiria</taxon>
        <taxon>Saprospirales</taxon>
        <taxon>Lewinellaceae</taxon>
        <taxon>Neolewinella</taxon>
    </lineage>
</organism>
<proteinExistence type="inferred from homology"/>
<dbReference type="InterPro" id="IPR027417">
    <property type="entry name" value="P-loop_NTPase"/>
</dbReference>
<keyword evidence="2 7" id="KW-0808">Transferase</keyword>
<comment type="subunit">
    <text evidence="7">Monomer.</text>
</comment>
<evidence type="ECO:0000313" key="9">
    <source>
        <dbReference type="Proteomes" id="UP000226437"/>
    </source>
</evidence>
<evidence type="ECO:0000256" key="5">
    <source>
        <dbReference type="ARBA" id="ARBA00022840"/>
    </source>
</evidence>
<dbReference type="SUPFAM" id="SSF52540">
    <property type="entry name" value="P-loop containing nucleoside triphosphate hydrolases"/>
    <property type="match status" value="1"/>
</dbReference>
<evidence type="ECO:0000256" key="7">
    <source>
        <dbReference type="HAMAP-Rule" id="MF_00109"/>
    </source>
</evidence>
<sequence length="190" mass="21945">MDCRFSKAIFTRFNNPALTMRVFLTGFMGSGKSYVGSRLARRLGLPFVDLDQFIEQRTRLSIAELFAEVGEDSFRDLETMMLREFDTLPMFVLATGGGTPCWHDNMNWMNAHGRTVFLDPSPAIIVNRLSQERDKRPLLHGGEDLATLVDRKLTERRECYERAHIHLLQDNPNQDIPRLLEKRLNTYPAK</sequence>
<dbReference type="HAMAP" id="MF_00109">
    <property type="entry name" value="Shikimate_kinase"/>
    <property type="match status" value="1"/>
</dbReference>
<dbReference type="GO" id="GO:0009423">
    <property type="term" value="P:chorismate biosynthetic process"/>
    <property type="evidence" value="ECO:0007669"/>
    <property type="project" value="UniProtKB-UniRule"/>
</dbReference>
<evidence type="ECO:0000256" key="3">
    <source>
        <dbReference type="ARBA" id="ARBA00022741"/>
    </source>
</evidence>
<dbReference type="GO" id="GO:0009073">
    <property type="term" value="P:aromatic amino acid family biosynthetic process"/>
    <property type="evidence" value="ECO:0007669"/>
    <property type="project" value="UniProtKB-KW"/>
</dbReference>
<dbReference type="InterPro" id="IPR031322">
    <property type="entry name" value="Shikimate/glucono_kinase"/>
</dbReference>
<name>A0A2G0CFS1_9BACT</name>
<feature type="binding site" evidence="7">
    <location>
        <position position="51"/>
    </location>
    <ligand>
        <name>substrate</name>
    </ligand>
</feature>
<comment type="catalytic activity">
    <reaction evidence="7">
        <text>shikimate + ATP = 3-phosphoshikimate + ADP + H(+)</text>
        <dbReference type="Rhea" id="RHEA:13121"/>
        <dbReference type="ChEBI" id="CHEBI:15378"/>
        <dbReference type="ChEBI" id="CHEBI:30616"/>
        <dbReference type="ChEBI" id="CHEBI:36208"/>
        <dbReference type="ChEBI" id="CHEBI:145989"/>
        <dbReference type="ChEBI" id="CHEBI:456216"/>
        <dbReference type="EC" id="2.7.1.71"/>
    </reaction>
</comment>
<dbReference type="EMBL" id="PDLO01000003">
    <property type="protein sequence ID" value="PHK98823.1"/>
    <property type="molecule type" value="Genomic_DNA"/>
</dbReference>
<feature type="binding site" evidence="7">
    <location>
        <position position="33"/>
    </location>
    <ligand>
        <name>Mg(2+)</name>
        <dbReference type="ChEBI" id="CHEBI:18420"/>
    </ligand>
</feature>
<accession>A0A2G0CFS1</accession>
<keyword evidence="7" id="KW-0963">Cytoplasm</keyword>
<dbReference type="GO" id="GO:0005829">
    <property type="term" value="C:cytosol"/>
    <property type="evidence" value="ECO:0007669"/>
    <property type="project" value="TreeGrafter"/>
</dbReference>
<keyword evidence="3 7" id="KW-0547">Nucleotide-binding</keyword>
<dbReference type="PANTHER" id="PTHR21087">
    <property type="entry name" value="SHIKIMATE KINASE"/>
    <property type="match status" value="1"/>
</dbReference>
<reference evidence="8 9" key="1">
    <citation type="submission" date="2017-10" db="EMBL/GenBank/DDBJ databases">
        <title>The draft genome sequence of Lewinella marina KCTC 32374.</title>
        <authorList>
            <person name="Wang K."/>
        </authorList>
    </citation>
    <scope>NUCLEOTIDE SEQUENCE [LARGE SCALE GENOMIC DNA]</scope>
    <source>
        <strain evidence="8 9">MKG-38</strain>
    </source>
</reference>
<dbReference type="Pfam" id="PF01202">
    <property type="entry name" value="SKI"/>
    <property type="match status" value="1"/>
</dbReference>
<comment type="pathway">
    <text evidence="7">Metabolic intermediate biosynthesis; chorismate biosynthesis; chorismate from D-erythrose 4-phosphate and phosphoenolpyruvate: step 5/7.</text>
</comment>
<keyword evidence="9" id="KW-1185">Reference proteome</keyword>
<comment type="cofactor">
    <cofactor evidence="7">
        <name>Mg(2+)</name>
        <dbReference type="ChEBI" id="CHEBI:18420"/>
    </cofactor>
    <text evidence="7">Binds 1 Mg(2+) ion per subunit.</text>
</comment>
<dbReference type="Gene3D" id="3.40.50.300">
    <property type="entry name" value="P-loop containing nucleotide triphosphate hydrolases"/>
    <property type="match status" value="1"/>
</dbReference>